<dbReference type="EMBL" id="BART01034437">
    <property type="protein sequence ID" value="GAH17299.1"/>
    <property type="molecule type" value="Genomic_DNA"/>
</dbReference>
<accession>X1EJJ2</accession>
<protein>
    <recommendedName>
        <fullName evidence="2">DUF1566 domain-containing protein</fullName>
    </recommendedName>
</protein>
<evidence type="ECO:0000313" key="1">
    <source>
        <dbReference type="EMBL" id="GAH17299.1"/>
    </source>
</evidence>
<reference evidence="1" key="1">
    <citation type="journal article" date="2014" name="Front. Microbiol.">
        <title>High frequency of phylogenetically diverse reductive dehalogenase-homologous genes in deep subseafloor sedimentary metagenomes.</title>
        <authorList>
            <person name="Kawai M."/>
            <person name="Futagami T."/>
            <person name="Toyoda A."/>
            <person name="Takaki Y."/>
            <person name="Nishi S."/>
            <person name="Hori S."/>
            <person name="Arai W."/>
            <person name="Tsubouchi T."/>
            <person name="Morono Y."/>
            <person name="Uchiyama I."/>
            <person name="Ito T."/>
            <person name="Fujiyama A."/>
            <person name="Inagaki F."/>
            <person name="Takami H."/>
        </authorList>
    </citation>
    <scope>NUCLEOTIDE SEQUENCE</scope>
    <source>
        <strain evidence="1">Expedition CK06-06</strain>
    </source>
</reference>
<organism evidence="1">
    <name type="scientific">marine sediment metagenome</name>
    <dbReference type="NCBI Taxonomy" id="412755"/>
    <lineage>
        <taxon>unclassified sequences</taxon>
        <taxon>metagenomes</taxon>
        <taxon>ecological metagenomes</taxon>
    </lineage>
</organism>
<proteinExistence type="predicted"/>
<name>X1EJJ2_9ZZZZ</name>
<evidence type="ECO:0008006" key="2">
    <source>
        <dbReference type="Google" id="ProtNLM"/>
    </source>
</evidence>
<feature type="non-terminal residue" evidence="1">
    <location>
        <position position="1"/>
    </location>
</feature>
<dbReference type="AlphaFoldDB" id="X1EJJ2"/>
<sequence>KDELNKLWINKDTIGGFADSDYRSSSEISAAQAWYQSFVNGDQNQGNKAFGARVRAVRDF</sequence>
<comment type="caution">
    <text evidence="1">The sequence shown here is derived from an EMBL/GenBank/DDBJ whole genome shotgun (WGS) entry which is preliminary data.</text>
</comment>
<gene>
    <name evidence="1" type="ORF">S01H4_58853</name>
</gene>